<sequence length="65" mass="7504">MTTRPTRPQPVGNVVRDSEVRKERVALEDSPYTTQIWRQCGDINSIYQDPARPRPEEPGHDPEKC</sequence>
<keyword evidence="3" id="KW-1185">Reference proteome</keyword>
<reference evidence="2 3" key="1">
    <citation type="journal article" date="2016" name="Microbes Environ.">
        <title>Phylogenetically diverse aerobic anoxygenic phototrophic bacteria isolated from epilithic biofilms in Tama river, Japan.</title>
        <authorList>
            <person name="Hirose S."/>
            <person name="Matsuura K."/>
            <person name="Haruta S."/>
        </authorList>
    </citation>
    <scope>NUCLEOTIDE SEQUENCE [LARGE SCALE GENOMIC DNA]</scope>
    <source>
        <strain evidence="2 3">S08</strain>
    </source>
</reference>
<protein>
    <submittedName>
        <fullName evidence="2">Uncharacterized protein</fullName>
    </submittedName>
</protein>
<proteinExistence type="predicted"/>
<gene>
    <name evidence="2" type="ORF">Rmf_16420</name>
</gene>
<evidence type="ECO:0000313" key="2">
    <source>
        <dbReference type="EMBL" id="BDG71713.1"/>
    </source>
</evidence>
<evidence type="ECO:0000313" key="3">
    <source>
        <dbReference type="Proteomes" id="UP000831327"/>
    </source>
</evidence>
<evidence type="ECO:0000256" key="1">
    <source>
        <dbReference type="SAM" id="MobiDB-lite"/>
    </source>
</evidence>
<dbReference type="EMBL" id="AP025637">
    <property type="protein sequence ID" value="BDG71713.1"/>
    <property type="molecule type" value="Genomic_DNA"/>
</dbReference>
<dbReference type="Proteomes" id="UP000831327">
    <property type="component" value="Chromosome"/>
</dbReference>
<organism evidence="2 3">
    <name type="scientific">Roseomonas fluvialis</name>
    <dbReference type="NCBI Taxonomy" id="1750527"/>
    <lineage>
        <taxon>Bacteria</taxon>
        <taxon>Pseudomonadati</taxon>
        <taxon>Pseudomonadota</taxon>
        <taxon>Alphaproteobacteria</taxon>
        <taxon>Acetobacterales</taxon>
        <taxon>Roseomonadaceae</taxon>
        <taxon>Roseomonas</taxon>
    </lineage>
</organism>
<feature type="compositionally biased region" description="Basic and acidic residues" evidence="1">
    <location>
        <begin position="51"/>
        <end position="65"/>
    </location>
</feature>
<accession>A0ABN6NZ61</accession>
<feature type="region of interest" description="Disordered" evidence="1">
    <location>
        <begin position="45"/>
        <end position="65"/>
    </location>
</feature>
<name>A0ABN6NZ61_9PROT</name>